<evidence type="ECO:0000256" key="2">
    <source>
        <dbReference type="ARBA" id="ARBA00022801"/>
    </source>
</evidence>
<keyword evidence="1" id="KW-0732">Signal</keyword>
<keyword evidence="4" id="KW-0624">Polysaccharide degradation</keyword>
<dbReference type="InterPro" id="IPR036514">
    <property type="entry name" value="SGNH_hydro_sf"/>
</dbReference>
<evidence type="ECO:0000313" key="7">
    <source>
        <dbReference type="EMBL" id="TLS40897.1"/>
    </source>
</evidence>
<dbReference type="AlphaFoldDB" id="A0A5R9FAV5"/>
<dbReference type="SUPFAM" id="SSF49384">
    <property type="entry name" value="Carbohydrate-binding domain"/>
    <property type="match status" value="1"/>
</dbReference>
<evidence type="ECO:0000259" key="6">
    <source>
        <dbReference type="PROSITE" id="PS51173"/>
    </source>
</evidence>
<dbReference type="RefSeq" id="WP_138049967.1">
    <property type="nucleotide sequence ID" value="NZ_VBZC01000067.1"/>
</dbReference>
<protein>
    <submittedName>
        <fullName evidence="7">Cellulose-binding protein</fullName>
    </submittedName>
</protein>
<feature type="region of interest" description="Disordered" evidence="5">
    <location>
        <begin position="269"/>
        <end position="292"/>
    </location>
</feature>
<dbReference type="InterPro" id="IPR013830">
    <property type="entry name" value="SGNH_hydro"/>
</dbReference>
<dbReference type="CDD" id="cd01833">
    <property type="entry name" value="XynB_like"/>
    <property type="match status" value="1"/>
</dbReference>
<comment type="caution">
    <text evidence="7">The sequence shown here is derived from an EMBL/GenBank/DDBJ whole genome shotgun (WGS) entry which is preliminary data.</text>
</comment>
<organism evidence="7 8">
    <name type="scientific">Streptomyces montanus</name>
    <dbReference type="NCBI Taxonomy" id="2580423"/>
    <lineage>
        <taxon>Bacteria</taxon>
        <taxon>Bacillati</taxon>
        <taxon>Actinomycetota</taxon>
        <taxon>Actinomycetes</taxon>
        <taxon>Kitasatosporales</taxon>
        <taxon>Streptomycetaceae</taxon>
        <taxon>Streptomyces</taxon>
    </lineage>
</organism>
<sequence>MRSTPHSHLRTLRISPALTFLTTLLAVLLIMGAILAPHAAAAPAAEPSATPTAESAASPAAERAAAAAAVRIMPLGDSITGSPGCWRAVLWNRLQSAGYTDIDFVGTLGPQGCGQPHDGDNEGHGGELVTDVADRNLLPGRLAATHPDIVVMHFGTNDVWSSIAPDRILAAYTKLVAQMRADNPDMKILVAQLIPLNPSSCTACAQRVVDLNARIPDWARATTTSRSPVTVVDQWTGFNTATDTYDGVHPSASGDDKIAARWYPPLAALLEAGPPEDPDDPGDPGGGQPACTASFRAVSSWQGGYQGEVTVSNTSASSLSGWTVTVVPAGGARLSQVWNGTLTTAADGSAAVTNATWNGTLAPGASAAFGFIATAPATAGTPSATVKCTATAAAAASSSR</sequence>
<dbReference type="SMART" id="SM00637">
    <property type="entry name" value="CBD_II"/>
    <property type="match status" value="1"/>
</dbReference>
<dbReference type="GO" id="GO:0000272">
    <property type="term" value="P:polysaccharide catabolic process"/>
    <property type="evidence" value="ECO:0007669"/>
    <property type="project" value="UniProtKB-KW"/>
</dbReference>
<dbReference type="InterPro" id="IPR008965">
    <property type="entry name" value="CBM2/CBM3_carb-bd_dom_sf"/>
</dbReference>
<dbReference type="GO" id="GO:0030247">
    <property type="term" value="F:polysaccharide binding"/>
    <property type="evidence" value="ECO:0007669"/>
    <property type="project" value="UniProtKB-UniRule"/>
</dbReference>
<dbReference type="Pfam" id="PF13472">
    <property type="entry name" value="Lipase_GDSL_2"/>
    <property type="match status" value="1"/>
</dbReference>
<dbReference type="Pfam" id="PF00553">
    <property type="entry name" value="CBM_2"/>
    <property type="match status" value="1"/>
</dbReference>
<dbReference type="InterPro" id="IPR018366">
    <property type="entry name" value="CBM2_CS"/>
</dbReference>
<dbReference type="SUPFAM" id="SSF52266">
    <property type="entry name" value="SGNH hydrolase"/>
    <property type="match status" value="1"/>
</dbReference>
<dbReference type="PANTHER" id="PTHR30383">
    <property type="entry name" value="THIOESTERASE 1/PROTEASE 1/LYSOPHOSPHOLIPASE L1"/>
    <property type="match status" value="1"/>
</dbReference>
<dbReference type="Gene3D" id="2.60.40.290">
    <property type="match status" value="1"/>
</dbReference>
<dbReference type="PANTHER" id="PTHR30383:SF2">
    <property type="entry name" value="CELLULOSE-BINDING PROTEIN"/>
    <property type="match status" value="1"/>
</dbReference>
<dbReference type="GO" id="GO:0004622">
    <property type="term" value="F:phosphatidylcholine lysophospholipase activity"/>
    <property type="evidence" value="ECO:0007669"/>
    <property type="project" value="TreeGrafter"/>
</dbReference>
<evidence type="ECO:0000256" key="1">
    <source>
        <dbReference type="ARBA" id="ARBA00022729"/>
    </source>
</evidence>
<accession>A0A5R9FAV5</accession>
<gene>
    <name evidence="7" type="ORF">FE633_39295</name>
</gene>
<feature type="domain" description="CBM2" evidence="6">
    <location>
        <begin position="284"/>
        <end position="391"/>
    </location>
</feature>
<keyword evidence="8" id="KW-1185">Reference proteome</keyword>
<evidence type="ECO:0000256" key="3">
    <source>
        <dbReference type="ARBA" id="ARBA00023295"/>
    </source>
</evidence>
<keyword evidence="4" id="KW-0119">Carbohydrate metabolism</keyword>
<dbReference type="Proteomes" id="UP000305906">
    <property type="component" value="Unassembled WGS sequence"/>
</dbReference>
<dbReference type="InterPro" id="IPR012291">
    <property type="entry name" value="CBM2_carb-bd_dom_sf"/>
</dbReference>
<reference evidence="7 8" key="1">
    <citation type="submission" date="2019-05" db="EMBL/GenBank/DDBJ databases">
        <title>Streptomyces sp. NEAU-C151, a novel actinomycete isolated from soil.</title>
        <authorList>
            <person name="Han L."/>
            <person name="Jiang H."/>
        </authorList>
    </citation>
    <scope>NUCLEOTIDE SEQUENCE [LARGE SCALE GENOMIC DNA]</scope>
    <source>
        <strain evidence="7 8">NEAU-C151</strain>
    </source>
</reference>
<dbReference type="InterPro" id="IPR001919">
    <property type="entry name" value="CBD2"/>
</dbReference>
<evidence type="ECO:0000256" key="5">
    <source>
        <dbReference type="SAM" id="MobiDB-lite"/>
    </source>
</evidence>
<dbReference type="PROSITE" id="PS51173">
    <property type="entry name" value="CBM2"/>
    <property type="match status" value="1"/>
</dbReference>
<dbReference type="GO" id="GO:0004553">
    <property type="term" value="F:hydrolase activity, hydrolyzing O-glycosyl compounds"/>
    <property type="evidence" value="ECO:0007669"/>
    <property type="project" value="InterPro"/>
</dbReference>
<evidence type="ECO:0000313" key="8">
    <source>
        <dbReference type="Proteomes" id="UP000305906"/>
    </source>
</evidence>
<dbReference type="EMBL" id="VBZC01000067">
    <property type="protein sequence ID" value="TLS40897.1"/>
    <property type="molecule type" value="Genomic_DNA"/>
</dbReference>
<keyword evidence="2" id="KW-0378">Hydrolase</keyword>
<dbReference type="InterPro" id="IPR051532">
    <property type="entry name" value="Ester_Hydrolysis_Enzymes"/>
</dbReference>
<dbReference type="PROSITE" id="PS00561">
    <property type="entry name" value="CBM2_A"/>
    <property type="match status" value="1"/>
</dbReference>
<name>A0A5R9FAV5_9ACTN</name>
<keyword evidence="3" id="KW-0326">Glycosidase</keyword>
<proteinExistence type="predicted"/>
<dbReference type="Gene3D" id="3.40.50.1110">
    <property type="entry name" value="SGNH hydrolase"/>
    <property type="match status" value="1"/>
</dbReference>
<evidence type="ECO:0000256" key="4">
    <source>
        <dbReference type="ARBA" id="ARBA00023326"/>
    </source>
</evidence>